<keyword evidence="3" id="KW-1185">Reference proteome</keyword>
<accession>A0A0C3NUM6</accession>
<reference evidence="3" key="2">
    <citation type="submission" date="2015-01" db="EMBL/GenBank/DDBJ databases">
        <title>Evolutionary Origins and Diversification of the Mycorrhizal Mutualists.</title>
        <authorList>
            <consortium name="DOE Joint Genome Institute"/>
            <consortium name="Mycorrhizal Genomics Consortium"/>
            <person name="Kohler A."/>
            <person name="Kuo A."/>
            <person name="Nagy L.G."/>
            <person name="Floudas D."/>
            <person name="Copeland A."/>
            <person name="Barry K.W."/>
            <person name="Cichocki N."/>
            <person name="Veneault-Fourrey C."/>
            <person name="LaButti K."/>
            <person name="Lindquist E.A."/>
            <person name="Lipzen A."/>
            <person name="Lundell T."/>
            <person name="Morin E."/>
            <person name="Murat C."/>
            <person name="Riley R."/>
            <person name="Ohm R."/>
            <person name="Sun H."/>
            <person name="Tunlid A."/>
            <person name="Henrissat B."/>
            <person name="Grigoriev I.V."/>
            <person name="Hibbett D.S."/>
            <person name="Martin F."/>
        </authorList>
    </citation>
    <scope>NUCLEOTIDE SEQUENCE [LARGE SCALE GENOMIC DNA]</scope>
    <source>
        <strain evidence="3">Marx 270</strain>
    </source>
</reference>
<evidence type="ECO:0000313" key="3">
    <source>
        <dbReference type="Proteomes" id="UP000054217"/>
    </source>
</evidence>
<evidence type="ECO:0000313" key="2">
    <source>
        <dbReference type="EMBL" id="KIN98903.1"/>
    </source>
</evidence>
<gene>
    <name evidence="2" type="ORF">M404DRAFT_826713</name>
</gene>
<proteinExistence type="predicted"/>
<dbReference type="InParanoid" id="A0A0C3NUM6"/>
<sequence length="77" mass="8695">MASGRIKKWLKSLGSDSHRSRQSDPSNLAPAATEATTAAILLVMRRIHAPLRLKLLRKQLRLLDQLTALIPRWLKNT</sequence>
<feature type="region of interest" description="Disordered" evidence="1">
    <location>
        <begin position="12"/>
        <end position="31"/>
    </location>
</feature>
<reference evidence="2 3" key="1">
    <citation type="submission" date="2014-04" db="EMBL/GenBank/DDBJ databases">
        <authorList>
            <consortium name="DOE Joint Genome Institute"/>
            <person name="Kuo A."/>
            <person name="Kohler A."/>
            <person name="Costa M.D."/>
            <person name="Nagy L.G."/>
            <person name="Floudas D."/>
            <person name="Copeland A."/>
            <person name="Barry K.W."/>
            <person name="Cichocki N."/>
            <person name="Veneault-Fourrey C."/>
            <person name="LaButti K."/>
            <person name="Lindquist E.A."/>
            <person name="Lipzen A."/>
            <person name="Lundell T."/>
            <person name="Morin E."/>
            <person name="Murat C."/>
            <person name="Sun H."/>
            <person name="Tunlid A."/>
            <person name="Henrissat B."/>
            <person name="Grigoriev I.V."/>
            <person name="Hibbett D.S."/>
            <person name="Martin F."/>
            <person name="Nordberg H.P."/>
            <person name="Cantor M.N."/>
            <person name="Hua S.X."/>
        </authorList>
    </citation>
    <scope>NUCLEOTIDE SEQUENCE [LARGE SCALE GENOMIC DNA]</scope>
    <source>
        <strain evidence="2 3">Marx 270</strain>
    </source>
</reference>
<name>A0A0C3NUM6_PISTI</name>
<dbReference type="AlphaFoldDB" id="A0A0C3NUM6"/>
<organism evidence="2 3">
    <name type="scientific">Pisolithus tinctorius Marx 270</name>
    <dbReference type="NCBI Taxonomy" id="870435"/>
    <lineage>
        <taxon>Eukaryota</taxon>
        <taxon>Fungi</taxon>
        <taxon>Dikarya</taxon>
        <taxon>Basidiomycota</taxon>
        <taxon>Agaricomycotina</taxon>
        <taxon>Agaricomycetes</taxon>
        <taxon>Agaricomycetidae</taxon>
        <taxon>Boletales</taxon>
        <taxon>Sclerodermatineae</taxon>
        <taxon>Pisolithaceae</taxon>
        <taxon>Pisolithus</taxon>
    </lineage>
</organism>
<evidence type="ECO:0000256" key="1">
    <source>
        <dbReference type="SAM" id="MobiDB-lite"/>
    </source>
</evidence>
<dbReference type="EMBL" id="KN832011">
    <property type="protein sequence ID" value="KIN98903.1"/>
    <property type="molecule type" value="Genomic_DNA"/>
</dbReference>
<protein>
    <submittedName>
        <fullName evidence="2">Uncharacterized protein</fullName>
    </submittedName>
</protein>
<dbReference type="HOGENOM" id="CLU_2639096_0_0_1"/>
<dbReference type="Proteomes" id="UP000054217">
    <property type="component" value="Unassembled WGS sequence"/>
</dbReference>